<dbReference type="AlphaFoldDB" id="A0AAV9P2N4"/>
<dbReference type="GeneID" id="89929973"/>
<dbReference type="Gene3D" id="3.10.129.10">
    <property type="entry name" value="Hotdog Thioesterase"/>
    <property type="match status" value="1"/>
</dbReference>
<feature type="domain" description="Thioesterase" evidence="1">
    <location>
        <begin position="104"/>
        <end position="178"/>
    </location>
</feature>
<name>A0AAV9P2N4_9PEZI</name>
<gene>
    <name evidence="2" type="ORF">LTR77_008641</name>
</gene>
<dbReference type="EMBL" id="JAVRRT010000015">
    <property type="protein sequence ID" value="KAK5165718.1"/>
    <property type="molecule type" value="Genomic_DNA"/>
</dbReference>
<evidence type="ECO:0000313" key="3">
    <source>
        <dbReference type="Proteomes" id="UP001337655"/>
    </source>
</evidence>
<comment type="caution">
    <text evidence="2">The sequence shown here is derived from an EMBL/GenBank/DDBJ whole genome shotgun (WGS) entry which is preliminary data.</text>
</comment>
<dbReference type="InterPro" id="IPR052061">
    <property type="entry name" value="PTE-AB_protein"/>
</dbReference>
<evidence type="ECO:0000313" key="2">
    <source>
        <dbReference type="EMBL" id="KAK5165718.1"/>
    </source>
</evidence>
<dbReference type="PANTHER" id="PTHR47260">
    <property type="entry name" value="UPF0644 PROTEIN PB2B4.06"/>
    <property type="match status" value="1"/>
</dbReference>
<dbReference type="InterPro" id="IPR006683">
    <property type="entry name" value="Thioestr_dom"/>
</dbReference>
<protein>
    <recommendedName>
        <fullName evidence="1">Thioesterase domain-containing protein</fullName>
    </recommendedName>
</protein>
<keyword evidence="3" id="KW-1185">Reference proteome</keyword>
<dbReference type="InterPro" id="IPR029069">
    <property type="entry name" value="HotDog_dom_sf"/>
</dbReference>
<dbReference type="Pfam" id="PF03061">
    <property type="entry name" value="4HBT"/>
    <property type="match status" value="1"/>
</dbReference>
<proteinExistence type="predicted"/>
<dbReference type="RefSeq" id="XP_064655730.1">
    <property type="nucleotide sequence ID" value="XM_064805871.1"/>
</dbReference>
<dbReference type="SUPFAM" id="SSF54637">
    <property type="entry name" value="Thioesterase/thiol ester dehydrase-isomerase"/>
    <property type="match status" value="1"/>
</dbReference>
<reference evidence="2 3" key="1">
    <citation type="submission" date="2023-08" db="EMBL/GenBank/DDBJ databases">
        <title>Black Yeasts Isolated from many extreme environments.</title>
        <authorList>
            <person name="Coleine C."/>
            <person name="Stajich J.E."/>
            <person name="Selbmann L."/>
        </authorList>
    </citation>
    <scope>NUCLEOTIDE SEQUENCE [LARGE SCALE GENOMIC DNA]</scope>
    <source>
        <strain evidence="2 3">CCFEE 5935</strain>
    </source>
</reference>
<organism evidence="2 3">
    <name type="scientific">Saxophila tyrrhenica</name>
    <dbReference type="NCBI Taxonomy" id="1690608"/>
    <lineage>
        <taxon>Eukaryota</taxon>
        <taxon>Fungi</taxon>
        <taxon>Dikarya</taxon>
        <taxon>Ascomycota</taxon>
        <taxon>Pezizomycotina</taxon>
        <taxon>Dothideomycetes</taxon>
        <taxon>Dothideomycetidae</taxon>
        <taxon>Mycosphaerellales</taxon>
        <taxon>Extremaceae</taxon>
        <taxon>Saxophila</taxon>
    </lineage>
</organism>
<dbReference type="Proteomes" id="UP001337655">
    <property type="component" value="Unassembled WGS sequence"/>
</dbReference>
<evidence type="ECO:0000259" key="1">
    <source>
        <dbReference type="Pfam" id="PF03061"/>
    </source>
</evidence>
<accession>A0AAV9P2N4</accession>
<dbReference type="PANTHER" id="PTHR47260:SF3">
    <property type="entry name" value="THIOESTERASE FAMILY PROTEIN (AFU_ORTHOLOGUE AFUA_7G03960)"/>
    <property type="match status" value="1"/>
</dbReference>
<dbReference type="CDD" id="cd03443">
    <property type="entry name" value="PaaI_thioesterase"/>
    <property type="match status" value="1"/>
</dbReference>
<sequence>MSIISKLQQNLGHSHIAAHPDFTHDWCKQLLANPDIRWNTVTDEKNASKPDKVSNTMFEYTLYSDRGIRSHLSFRRPSKEPEAVDGWEACFLLSIGDGVDGKTGRAHGGFNGVILDHISGHIAHNASPNPISPATATMTIDYKAPVSTPCVVLARAWLIEMSGRKVWVKAILQDGEGKAYATSKCLFILAREPKM</sequence>